<dbReference type="AlphaFoldDB" id="A0A1Y4QYG6"/>
<reference evidence="2" key="6">
    <citation type="submission" date="2023-12" db="EMBL/GenBank/DDBJ databases">
        <title>Molecular genomic analyses of Enterococcus cecorum from sepsis oubreaks in broilers.</title>
        <authorList>
            <person name="Rhoads D."/>
            <person name="Alrubaye A."/>
        </authorList>
    </citation>
    <scope>NUCLEOTIDE SEQUENCE</scope>
    <source>
        <strain evidence="2">1755</strain>
    </source>
</reference>
<dbReference type="Proteomes" id="UP001255696">
    <property type="component" value="Unassembled WGS sequence"/>
</dbReference>
<reference evidence="6" key="1">
    <citation type="submission" date="2017-04" db="EMBL/GenBank/DDBJ databases">
        <title>Function of individual gut microbiota members based on whole genome sequencing of pure cultures obtained from chicken caecum.</title>
        <authorList>
            <person name="Medvecky M."/>
            <person name="Cejkova D."/>
            <person name="Polansky O."/>
            <person name="Karasova D."/>
            <person name="Kubasova T."/>
            <person name="Cizek A."/>
            <person name="Rychlik I."/>
        </authorList>
    </citation>
    <scope>NUCLEOTIDE SEQUENCE [LARGE SCALE GENOMIC DNA]</scope>
    <source>
        <strain evidence="6">An144</strain>
    </source>
</reference>
<comment type="caution">
    <text evidence="4">The sequence shown here is derived from an EMBL/GenBank/DDBJ whole genome shotgun (WGS) entry which is preliminary data.</text>
</comment>
<sequence>MTIDVRFISISGNTRAFIQKLVEFAKAQHGLDENYPLIQAKEVHLQTIPENETSDFFAFVPTYLEGGNGVDNGDVEILTEPFREYIRFGENAKKCLGVIGSGNRNFNHQYCLTAKQYAEEFKVPFIADFELRGTTQDVQNIYEKLVHFKD</sequence>
<dbReference type="SUPFAM" id="SSF52218">
    <property type="entry name" value="Flavoproteins"/>
    <property type="match status" value="1"/>
</dbReference>
<dbReference type="Proteomes" id="UP001290582">
    <property type="component" value="Unassembled WGS sequence"/>
</dbReference>
<dbReference type="PANTHER" id="PTHR37297:SF1">
    <property type="entry name" value="PROTEIN NRDI"/>
    <property type="match status" value="1"/>
</dbReference>
<dbReference type="GO" id="GO:0010181">
    <property type="term" value="F:FMN binding"/>
    <property type="evidence" value="ECO:0007669"/>
    <property type="project" value="InterPro"/>
</dbReference>
<evidence type="ECO:0000313" key="2">
    <source>
        <dbReference type="EMBL" id="MDZ5597634.1"/>
    </source>
</evidence>
<dbReference type="Pfam" id="PF07972">
    <property type="entry name" value="Flavodoxin_NdrI"/>
    <property type="match status" value="1"/>
</dbReference>
<dbReference type="Proteomes" id="UP000588071">
    <property type="component" value="Unassembled WGS sequence"/>
</dbReference>
<dbReference type="InterPro" id="IPR004465">
    <property type="entry name" value="RNR_NrdI"/>
</dbReference>
<dbReference type="PANTHER" id="PTHR37297">
    <property type="entry name" value="PROTEIN NRDI"/>
    <property type="match status" value="1"/>
</dbReference>
<dbReference type="InterPro" id="IPR029039">
    <property type="entry name" value="Flavoprotein-like_sf"/>
</dbReference>
<reference evidence="1" key="5">
    <citation type="submission" date="2023-03" db="EMBL/GenBank/DDBJ databases">
        <authorList>
            <person name="Shen W."/>
            <person name="Cai J."/>
        </authorList>
    </citation>
    <scope>NUCLEOTIDE SEQUENCE</scope>
    <source>
        <strain evidence="1">B245-2</strain>
    </source>
</reference>
<dbReference type="EMBL" id="JARQBI010000008">
    <property type="protein sequence ID" value="MDT2796551.1"/>
    <property type="molecule type" value="Genomic_DNA"/>
</dbReference>
<dbReference type="RefSeq" id="WP_080961483.1">
    <property type="nucleotide sequence ID" value="NZ_AP035890.1"/>
</dbReference>
<evidence type="ECO:0000313" key="6">
    <source>
        <dbReference type="Proteomes" id="UP000196074"/>
    </source>
</evidence>
<evidence type="ECO:0000313" key="3">
    <source>
        <dbReference type="EMBL" id="NME50052.1"/>
    </source>
</evidence>
<evidence type="ECO:0000313" key="8">
    <source>
        <dbReference type="Proteomes" id="UP000588071"/>
    </source>
</evidence>
<proteinExistence type="predicted"/>
<gene>
    <name evidence="1" type="primary">nrdI</name>
    <name evidence="5" type="ORF">A5869_001788</name>
    <name evidence="4" type="ORF">B5E88_06175</name>
    <name evidence="3" type="ORF">HF857_07360</name>
    <name evidence="1" type="ORF">P7H47_04715</name>
    <name evidence="2" type="ORF">U1294_05245</name>
</gene>
<reference evidence="5 7" key="2">
    <citation type="submission" date="2017-05" db="EMBL/GenBank/DDBJ databases">
        <title>The Genome Sequence of Enterococcus faecium 2D5_DIV0622.</title>
        <authorList>
            <consortium name="The Broad Institute Genomics Platform"/>
            <consortium name="The Broad Institute Genomic Center for Infectious Diseases"/>
            <person name="Earl A."/>
            <person name="Manson A."/>
            <person name="Schwartman J."/>
            <person name="Gilmore M."/>
            <person name="Abouelleil A."/>
            <person name="Cao P."/>
            <person name="Chapman S."/>
            <person name="Cusick C."/>
            <person name="Shea T."/>
            <person name="Young S."/>
            <person name="Neafsey D."/>
            <person name="Nusbaum C."/>
            <person name="Birren B."/>
        </authorList>
    </citation>
    <scope>NUCLEOTIDE SEQUENCE [LARGE SCALE GENOMIC DNA]</scope>
    <source>
        <strain evidence="5 7">2D5_DIV0622</strain>
    </source>
</reference>
<reference evidence="4" key="3">
    <citation type="journal article" date="2018" name="BMC Genomics">
        <title>Whole genome sequencing and function prediction of 133 gut anaerobes isolated from chicken caecum in pure cultures.</title>
        <authorList>
            <person name="Medvecky M."/>
            <person name="Cejkova D."/>
            <person name="Polansky O."/>
            <person name="Karasova D."/>
            <person name="Kubasova T."/>
            <person name="Cizek A."/>
            <person name="Rychlik I."/>
        </authorList>
    </citation>
    <scope>NUCLEOTIDE SEQUENCE</scope>
    <source>
        <strain evidence="4">An144</strain>
    </source>
</reference>
<dbReference type="PIRSF" id="PIRSF005087">
    <property type="entry name" value="NrdI"/>
    <property type="match status" value="1"/>
</dbReference>
<protein>
    <submittedName>
        <fullName evidence="1">Class Ib ribonucleoside-diphosphate reductase assembly flavoprotein NrdI</fullName>
    </submittedName>
    <submittedName>
        <fullName evidence="5">NrdI protein</fullName>
    </submittedName>
    <submittedName>
        <fullName evidence="4">Ribonucleotide reductase assembly protein NrdI</fullName>
    </submittedName>
</protein>
<reference evidence="3 8" key="4">
    <citation type="submission" date="2020-04" db="EMBL/GenBank/DDBJ databases">
        <authorList>
            <person name="Hitch T.C.A."/>
            <person name="Wylensek D."/>
            <person name="Clavel T."/>
        </authorList>
    </citation>
    <scope>NUCLEOTIDE SEQUENCE [LARGE SCALE GENOMIC DNA]</scope>
    <source>
        <strain evidence="3 8">WCA-380-WT-3C</strain>
    </source>
</reference>
<evidence type="ECO:0000313" key="4">
    <source>
        <dbReference type="EMBL" id="OUQ10337.1"/>
    </source>
</evidence>
<dbReference type="EMBL" id="NIBL01000003">
    <property type="protein sequence ID" value="OUZ14690.1"/>
    <property type="molecule type" value="Genomic_DNA"/>
</dbReference>
<evidence type="ECO:0000313" key="5">
    <source>
        <dbReference type="EMBL" id="OUZ14690.1"/>
    </source>
</evidence>
<dbReference type="EMBL" id="NFLC01000010">
    <property type="protein sequence ID" value="OUQ10337.1"/>
    <property type="molecule type" value="Genomic_DNA"/>
</dbReference>
<accession>A0A1Y4QYG6</accession>
<organism evidence="4 6">
    <name type="scientific">Enterococcus cecorum</name>
    <dbReference type="NCBI Taxonomy" id="44008"/>
    <lineage>
        <taxon>Bacteria</taxon>
        <taxon>Bacillati</taxon>
        <taxon>Bacillota</taxon>
        <taxon>Bacilli</taxon>
        <taxon>Lactobacillales</taxon>
        <taxon>Enterococcaceae</taxon>
        <taxon>Enterococcus</taxon>
    </lineage>
</organism>
<dbReference type="Gene3D" id="3.40.50.360">
    <property type="match status" value="1"/>
</dbReference>
<dbReference type="EMBL" id="JAXOGL010000006">
    <property type="protein sequence ID" value="MDZ5597634.1"/>
    <property type="molecule type" value="Genomic_DNA"/>
</dbReference>
<dbReference type="EMBL" id="JABAFV010000010">
    <property type="protein sequence ID" value="NME50052.1"/>
    <property type="molecule type" value="Genomic_DNA"/>
</dbReference>
<name>A0A1Y4QYG6_9ENTE</name>
<dbReference type="Proteomes" id="UP000196503">
    <property type="component" value="Unassembled WGS sequence"/>
</dbReference>
<dbReference type="Proteomes" id="UP000196074">
    <property type="component" value="Unassembled WGS sequence"/>
</dbReference>
<evidence type="ECO:0000313" key="1">
    <source>
        <dbReference type="EMBL" id="MDT2796551.1"/>
    </source>
</evidence>
<dbReference type="NCBIfam" id="NF002714">
    <property type="entry name" value="PRK02551.1"/>
    <property type="match status" value="1"/>
</dbReference>
<evidence type="ECO:0000313" key="7">
    <source>
        <dbReference type="Proteomes" id="UP000196503"/>
    </source>
</evidence>